<keyword evidence="2" id="KW-1185">Reference proteome</keyword>
<proteinExistence type="predicted"/>
<name>A0A8R1I6S2_CAEJA</name>
<evidence type="ECO:0000313" key="1">
    <source>
        <dbReference type="EnsemblMetazoa" id="CJA23453.1"/>
    </source>
</evidence>
<reference evidence="1" key="2">
    <citation type="submission" date="2022-06" db="UniProtKB">
        <authorList>
            <consortium name="EnsemblMetazoa"/>
        </authorList>
    </citation>
    <scope>IDENTIFICATION</scope>
    <source>
        <strain evidence="1">DF5081</strain>
    </source>
</reference>
<dbReference type="Proteomes" id="UP000005237">
    <property type="component" value="Unassembled WGS sequence"/>
</dbReference>
<protein>
    <submittedName>
        <fullName evidence="1">Uncharacterized protein</fullName>
    </submittedName>
</protein>
<organism evidence="1 2">
    <name type="scientific">Caenorhabditis japonica</name>
    <dbReference type="NCBI Taxonomy" id="281687"/>
    <lineage>
        <taxon>Eukaryota</taxon>
        <taxon>Metazoa</taxon>
        <taxon>Ecdysozoa</taxon>
        <taxon>Nematoda</taxon>
        <taxon>Chromadorea</taxon>
        <taxon>Rhabditida</taxon>
        <taxon>Rhabditina</taxon>
        <taxon>Rhabditomorpha</taxon>
        <taxon>Rhabditoidea</taxon>
        <taxon>Rhabditidae</taxon>
        <taxon>Peloderinae</taxon>
        <taxon>Caenorhabditis</taxon>
    </lineage>
</organism>
<evidence type="ECO:0000313" key="2">
    <source>
        <dbReference type="Proteomes" id="UP000005237"/>
    </source>
</evidence>
<dbReference type="EnsemblMetazoa" id="CJA23453.1">
    <property type="protein sequence ID" value="CJA23453.1"/>
    <property type="gene ID" value="WBGene00179025"/>
</dbReference>
<accession>A0A8R1I6S2</accession>
<sequence>MLYALAYVRMCGHVDALFISPIFPMRSTQRAIRLNRILPVYTTDAHIHQPPEAGHMIGGPQRAAMQVRSTEVSDSACINNETLDEEIVKDLAKWIRELRQRKLRVTRSMIQS</sequence>
<dbReference type="AlphaFoldDB" id="A0A8R1I6S2"/>
<reference evidence="2" key="1">
    <citation type="submission" date="2010-08" db="EMBL/GenBank/DDBJ databases">
        <authorList>
            <consortium name="Caenorhabditis japonica Sequencing Consortium"/>
            <person name="Wilson R.K."/>
        </authorList>
    </citation>
    <scope>NUCLEOTIDE SEQUENCE [LARGE SCALE GENOMIC DNA]</scope>
    <source>
        <strain evidence="2">DF5081</strain>
    </source>
</reference>